<dbReference type="PANTHER" id="PTHR43775">
    <property type="entry name" value="FATTY ACID SYNTHASE"/>
    <property type="match status" value="1"/>
</dbReference>
<dbReference type="SUPFAM" id="SSF53474">
    <property type="entry name" value="alpha/beta-Hydrolases"/>
    <property type="match status" value="1"/>
</dbReference>
<feature type="region of interest" description="Disordered" evidence="5">
    <location>
        <begin position="1559"/>
        <end position="1605"/>
    </location>
</feature>
<dbReference type="InterPro" id="IPR014043">
    <property type="entry name" value="Acyl_transferase_dom"/>
</dbReference>
<dbReference type="SMART" id="SM00823">
    <property type="entry name" value="PKS_PP"/>
    <property type="match status" value="1"/>
</dbReference>
<feature type="region of interest" description="N-terminal hotdog fold" evidence="4">
    <location>
        <begin position="1248"/>
        <end position="1380"/>
    </location>
</feature>
<keyword evidence="3" id="KW-0808">Transferase</keyword>
<evidence type="ECO:0000259" key="6">
    <source>
        <dbReference type="PROSITE" id="PS50075"/>
    </source>
</evidence>
<feature type="active site" description="Proton acceptor; for dehydratase activity" evidence="4">
    <location>
        <position position="1281"/>
    </location>
</feature>
<dbReference type="InterPro" id="IPR049551">
    <property type="entry name" value="PKS_DH_C"/>
</dbReference>
<evidence type="ECO:0000256" key="4">
    <source>
        <dbReference type="PROSITE-ProRule" id="PRU01363"/>
    </source>
</evidence>
<keyword evidence="10" id="KW-1185">Reference proteome</keyword>
<dbReference type="InterPro" id="IPR014030">
    <property type="entry name" value="Ketoacyl_synth_N"/>
</dbReference>
<feature type="domain" description="Ketosynthase family 3 (KS3)" evidence="7">
    <location>
        <begin position="332"/>
        <end position="762"/>
    </location>
</feature>
<dbReference type="InterPro" id="IPR016036">
    <property type="entry name" value="Malonyl_transacylase_ACP-bd"/>
</dbReference>
<organism evidence="9 10">
    <name type="scientific">Diaporthe australafricana</name>
    <dbReference type="NCBI Taxonomy" id="127596"/>
    <lineage>
        <taxon>Eukaryota</taxon>
        <taxon>Fungi</taxon>
        <taxon>Dikarya</taxon>
        <taxon>Ascomycota</taxon>
        <taxon>Pezizomycotina</taxon>
        <taxon>Sordariomycetes</taxon>
        <taxon>Sordariomycetidae</taxon>
        <taxon>Diaporthales</taxon>
        <taxon>Diaporthaceae</taxon>
        <taxon>Diaporthe</taxon>
    </lineage>
</organism>
<evidence type="ECO:0000259" key="7">
    <source>
        <dbReference type="PROSITE" id="PS52004"/>
    </source>
</evidence>
<dbReference type="PROSITE" id="PS50075">
    <property type="entry name" value="CARRIER"/>
    <property type="match status" value="1"/>
</dbReference>
<dbReference type="SUPFAM" id="SSF55048">
    <property type="entry name" value="Probable ACP-binding domain of malonyl-CoA ACP transacylase"/>
    <property type="match status" value="1"/>
</dbReference>
<dbReference type="Pfam" id="PF22621">
    <property type="entry name" value="CurL-like_PKS_C"/>
    <property type="match status" value="1"/>
</dbReference>
<dbReference type="PROSITE" id="PS00606">
    <property type="entry name" value="KS3_1"/>
    <property type="match status" value="1"/>
</dbReference>
<dbReference type="SUPFAM" id="SSF47336">
    <property type="entry name" value="ACP-like"/>
    <property type="match status" value="1"/>
</dbReference>
<dbReference type="CDD" id="cd00833">
    <property type="entry name" value="PKS"/>
    <property type="match status" value="1"/>
</dbReference>
<dbReference type="EMBL" id="JAWRVE010000028">
    <property type="protein sequence ID" value="KAL1872725.1"/>
    <property type="molecule type" value="Genomic_DNA"/>
</dbReference>
<dbReference type="Pfam" id="PF02801">
    <property type="entry name" value="Ketoacyl-synt_C"/>
    <property type="match status" value="1"/>
</dbReference>
<proteinExistence type="predicted"/>
<dbReference type="Gene3D" id="3.30.70.3290">
    <property type="match status" value="1"/>
</dbReference>
<name>A0ABR3X9V3_9PEZI</name>
<dbReference type="Pfam" id="PF00698">
    <property type="entry name" value="Acyl_transf_1"/>
    <property type="match status" value="1"/>
</dbReference>
<evidence type="ECO:0000313" key="9">
    <source>
        <dbReference type="EMBL" id="KAL1872725.1"/>
    </source>
</evidence>
<feature type="compositionally biased region" description="Basic and acidic residues" evidence="5">
    <location>
        <begin position="1570"/>
        <end position="1579"/>
    </location>
</feature>
<dbReference type="SUPFAM" id="SSF52151">
    <property type="entry name" value="FabD/lysophospholipase-like"/>
    <property type="match status" value="1"/>
</dbReference>
<dbReference type="Pfam" id="PF14765">
    <property type="entry name" value="PS-DH"/>
    <property type="match status" value="1"/>
</dbReference>
<dbReference type="NCBIfam" id="TIGR04532">
    <property type="entry name" value="PT_fungal_PKS"/>
    <property type="match status" value="1"/>
</dbReference>
<accession>A0ABR3X9V3</accession>
<dbReference type="Gene3D" id="1.10.1200.10">
    <property type="entry name" value="ACP-like"/>
    <property type="match status" value="1"/>
</dbReference>
<keyword evidence="2" id="KW-0597">Phosphoprotein</keyword>
<dbReference type="InterPro" id="IPR018201">
    <property type="entry name" value="Ketoacyl_synth_AS"/>
</dbReference>
<evidence type="ECO:0000259" key="8">
    <source>
        <dbReference type="PROSITE" id="PS52019"/>
    </source>
</evidence>
<dbReference type="PROSITE" id="PS52019">
    <property type="entry name" value="PKS_MFAS_DH"/>
    <property type="match status" value="1"/>
</dbReference>
<dbReference type="InterPro" id="IPR016039">
    <property type="entry name" value="Thiolase-like"/>
</dbReference>
<dbReference type="Gene3D" id="3.30.70.250">
    <property type="entry name" value="Malonyl-CoA ACP transacylase, ACP-binding"/>
    <property type="match status" value="1"/>
</dbReference>
<protein>
    <submittedName>
        <fullName evidence="9">Type I Iterative PKS</fullName>
    </submittedName>
</protein>
<evidence type="ECO:0000256" key="5">
    <source>
        <dbReference type="SAM" id="MobiDB-lite"/>
    </source>
</evidence>
<gene>
    <name evidence="9" type="ORF">Daus18300_004271</name>
</gene>
<dbReference type="SUPFAM" id="SSF53901">
    <property type="entry name" value="Thiolase-like"/>
    <property type="match status" value="1"/>
</dbReference>
<dbReference type="Gene3D" id="3.40.50.1820">
    <property type="entry name" value="alpha/beta hydrolase"/>
    <property type="match status" value="1"/>
</dbReference>
<feature type="active site" description="Proton donor; for dehydratase activity" evidence="4">
    <location>
        <position position="1467"/>
    </location>
</feature>
<evidence type="ECO:0000256" key="1">
    <source>
        <dbReference type="ARBA" id="ARBA00022450"/>
    </source>
</evidence>
<dbReference type="InterPro" id="IPR020806">
    <property type="entry name" value="PKS_PP-bd"/>
</dbReference>
<evidence type="ECO:0000256" key="2">
    <source>
        <dbReference type="ARBA" id="ARBA00022553"/>
    </source>
</evidence>
<dbReference type="InterPro" id="IPR014031">
    <property type="entry name" value="Ketoacyl_synth_C"/>
</dbReference>
<dbReference type="InterPro" id="IPR036736">
    <property type="entry name" value="ACP-like_sf"/>
</dbReference>
<dbReference type="InterPro" id="IPR032088">
    <property type="entry name" value="SAT"/>
</dbReference>
<evidence type="ECO:0000256" key="3">
    <source>
        <dbReference type="ARBA" id="ARBA00022679"/>
    </source>
</evidence>
<dbReference type="InterPro" id="IPR020841">
    <property type="entry name" value="PKS_Beta-ketoAc_synthase_dom"/>
</dbReference>
<dbReference type="Gene3D" id="3.40.47.10">
    <property type="match status" value="1"/>
</dbReference>
<dbReference type="Gene3D" id="3.10.129.110">
    <property type="entry name" value="Polyketide synthase dehydratase"/>
    <property type="match status" value="1"/>
</dbReference>
<keyword evidence="1" id="KW-0596">Phosphopantetheine</keyword>
<dbReference type="Pfam" id="PF00550">
    <property type="entry name" value="PP-binding"/>
    <property type="match status" value="1"/>
</dbReference>
<dbReference type="InterPro" id="IPR016035">
    <property type="entry name" value="Acyl_Trfase/lysoPLipase"/>
</dbReference>
<dbReference type="InterPro" id="IPR042104">
    <property type="entry name" value="PKS_dehydratase_sf"/>
</dbReference>
<feature type="domain" description="Carrier" evidence="6">
    <location>
        <begin position="1621"/>
        <end position="1698"/>
    </location>
</feature>
<dbReference type="InterPro" id="IPR050091">
    <property type="entry name" value="PKS_NRPS_Biosynth_Enz"/>
</dbReference>
<evidence type="ECO:0000313" key="10">
    <source>
        <dbReference type="Proteomes" id="UP001583177"/>
    </source>
</evidence>
<dbReference type="PANTHER" id="PTHR43775:SF37">
    <property type="entry name" value="SI:DKEY-61P9.11"/>
    <property type="match status" value="1"/>
</dbReference>
<sequence length="2005" mass="217757">MAASTPSKHLLIFGDQSVEKLTAIQALVHSSKSDPAARRFLQEAIDVIQLEFSRLGPGEHGWQRTLDSLLGLAEEYEASHDDNIIVSTALACAGRLGQLICYAHEDPTTLGSALKPVDVIALCGGLLPAAVAVTAEDTSELFPLAREILSIGIRLASQDIPEFRRVTVGVEAKDWLTLIGPPSSLQQLSSWSPEIRDASHIRTEVKGPIHTKHAPKIDIDKILGNSPLLSHPIDHAKARMFSPSSCKQYVHLTLGDLLGEILEDIAHNVLRVTDVVHTCVSTLTARKDVRLSVMGPTNHLAAVKMALQANGIEYQVRPPVTTPQSENSRGGSDLIAVVGMAGRFPGSETVDGFWEDLMAGKSHIKEVPKSRFDLDSCYDSSGDEKNSTTARHGAWIDNPGFFDYRLFNVSPREAAQLDPGHRQLLMVAYEALQAAGYSPNSSLANGSSRINSYFGQAADEWREILNQKGADIYYVPGFSRAFGVGRLNFHFNWSGGAVSLDTACSTSSTAVSLARSALIARECDMALAGGYSIINSPTVFSGLSRSGMLSTTGGCKTFHADADGYARAEGAGVVVLKRLEDAISDNDNILAVIRGSARMHSPTADSMTHPSAASQQMAYNEVLRQSALSADEIAYVEMHGTGTQAGDFEEMSSVINTFATRRKRDNPLTVGAVKPAVGHGEGAAGVTSLIKTILMLRERAIPSQPGWPFTLNPTFPPLAQHNVKISTKTTPLKPSPKGDKKVKLIVNSFDASGGNTVIALEEAPSRPSKLKDIRAWHAVAISGRTAKSLQGNKERLLDYLERHPDTQLADLAYTTTARRVHEQLRVAYTGNSTKSLINQLRQDTSKQSNVPKANMRPRKCVFLFTGQGSQYAGMGAELFRECQQFREALMSYQDMATMIGLPYYFLDMISDPDVDMSGQSTVKIQVGLVALELALANLMKCYGVTPSVVIGHSLGEYTALCVAGVLSVSDTLLLVGTRASLMEKHLQPNTHAMLVTSMTEQQLEDCSSQLQVDSCQVSCVNAPSITVASGKVDDIDKVKAQVETKGAKATLLRVPYGFHSEQVEPILEEYRQISRRTNFLKPQIPIASTLSGKIEREAEAFSDDYLTRQARQKVDFVGALRACETAGLCEEDTLWVEIGPEPVCLGLTRNTLHISASQTLPTLKSGESNWKTVSSILKRAYESGISVNWAEVHKGFKQSLTVLDLPFYAFDCKDFWVPYEKPDYGTKPSEKAELVPPAKTRQFLTNSVQYLESETIEGRAIKAVFTSDVSDPCLLKAIQGHAVLGHTICSLGVFHDMALTAAKHVYGKLHNQSQPPSMSIRDINITQALNVADTTLDSVIRVTSSYNATENDTYIQFSSQTGDKRSVHGECRVVFDAGPIWQLGPSQAFLLSSRIKWLKDQARSSGAHWLLKPIIYQLFSNVVTYSSTYQSLEEVTLDPDCNDAIATVRIPESSDPGNFDLSPYSADASVQLTGFVVNSGLRYAKDLVCLATGFEQWQSTKGLAAGKKYTVYACLQDTPNSHIVQGDCYVFEGDEIIQATRGIRFLKLNRVAASALLGNPEATQKQPSKARLEPARQARELPWTRGPEEHEDKVAGAPHTWPESVGPTDMQTDRDAGASAINIAKQIELMLSVVAKESEYDINEMTDDTVYTDLGIDSVMAINILAKLASQADIQLPAAFFLENKTIGDSKQALRELIGEEVEMSASETAVDQQTLPSFAPTLENTQLSPVMSVSSTLRHDSLALSTDLALEEVNPPKVVDMLETGQISPVRSELGLVCKVIQHQGGRSKDSAKLFFLADETGSTLDFIHLPKLDANVGVYGIESPLSGNVVGTEVTFEELASTYRAAIQKEQPSGPYLVGGVSAGAIIAYEVARQLLEAGEKVQGLLILDCGSTKLDLGRMEATGTDVAMLSLARPDQREHVQKMTSLCNSYQALGLSPMNSPRFSVQVSAKGQPATSEWQDLVPGLLTRESDVESGSFLDFSSIASLGKICRNVLNEMKEDQD</sequence>
<dbReference type="PROSITE" id="PS52004">
    <property type="entry name" value="KS3_2"/>
    <property type="match status" value="1"/>
</dbReference>
<dbReference type="InterPro" id="IPR001227">
    <property type="entry name" value="Ac_transferase_dom_sf"/>
</dbReference>
<dbReference type="Pfam" id="PF00109">
    <property type="entry name" value="ketoacyl-synt"/>
    <property type="match status" value="1"/>
</dbReference>
<dbReference type="SMART" id="SM00827">
    <property type="entry name" value="PKS_AT"/>
    <property type="match status" value="1"/>
</dbReference>
<feature type="domain" description="PKS/mFAS DH" evidence="8">
    <location>
        <begin position="1248"/>
        <end position="1554"/>
    </location>
</feature>
<dbReference type="Pfam" id="PF00975">
    <property type="entry name" value="Thioesterase"/>
    <property type="match status" value="1"/>
</dbReference>
<dbReference type="InterPro" id="IPR030918">
    <property type="entry name" value="PT_fungal_PKS"/>
</dbReference>
<feature type="region of interest" description="C-terminal hotdog fold" evidence="4">
    <location>
        <begin position="1407"/>
        <end position="1554"/>
    </location>
</feature>
<dbReference type="InterPro" id="IPR049900">
    <property type="entry name" value="PKS_mFAS_DH"/>
</dbReference>
<dbReference type="Gene3D" id="3.40.366.10">
    <property type="entry name" value="Malonyl-Coenzyme A Acyl Carrier Protein, domain 2"/>
    <property type="match status" value="2"/>
</dbReference>
<dbReference type="InterPro" id="IPR009081">
    <property type="entry name" value="PP-bd_ACP"/>
</dbReference>
<dbReference type="PROSITE" id="PS00012">
    <property type="entry name" value="PHOSPHOPANTETHEINE"/>
    <property type="match status" value="1"/>
</dbReference>
<dbReference type="Pfam" id="PF16073">
    <property type="entry name" value="SAT"/>
    <property type="match status" value="1"/>
</dbReference>
<reference evidence="9 10" key="1">
    <citation type="journal article" date="2024" name="IMA Fungus">
        <title>IMA Genome - F19 : A genome assembly and annotation guide to empower mycologists, including annotated draft genome sequences of Ceratocystis pirilliformis, Diaporthe australafricana, Fusarium ophioides, Paecilomyces lecythidis, and Sporothrix stenoceras.</title>
        <authorList>
            <person name="Aylward J."/>
            <person name="Wilson A.M."/>
            <person name="Visagie C.M."/>
            <person name="Spraker J."/>
            <person name="Barnes I."/>
            <person name="Buitendag C."/>
            <person name="Ceriani C."/>
            <person name="Del Mar Angel L."/>
            <person name="du Plessis D."/>
            <person name="Fuchs T."/>
            <person name="Gasser K."/>
            <person name="Kramer D."/>
            <person name="Li W."/>
            <person name="Munsamy K."/>
            <person name="Piso A."/>
            <person name="Price J.L."/>
            <person name="Sonnekus B."/>
            <person name="Thomas C."/>
            <person name="van der Nest A."/>
            <person name="van Dijk A."/>
            <person name="van Heerden A."/>
            <person name="van Vuuren N."/>
            <person name="Yilmaz N."/>
            <person name="Duong T.A."/>
            <person name="van der Merwe N.A."/>
            <person name="Wingfield M.J."/>
            <person name="Wingfield B.D."/>
        </authorList>
    </citation>
    <scope>NUCLEOTIDE SEQUENCE [LARGE SCALE GENOMIC DNA]</scope>
    <source>
        <strain evidence="9 10">CMW 18300</strain>
    </source>
</reference>
<dbReference type="Proteomes" id="UP001583177">
    <property type="component" value="Unassembled WGS sequence"/>
</dbReference>
<comment type="caution">
    <text evidence="9">The sequence shown here is derived from an EMBL/GenBank/DDBJ whole genome shotgun (WGS) entry which is preliminary data.</text>
</comment>
<dbReference type="SMART" id="SM00825">
    <property type="entry name" value="PKS_KS"/>
    <property type="match status" value="1"/>
</dbReference>
<dbReference type="InterPro" id="IPR029058">
    <property type="entry name" value="AB_hydrolase_fold"/>
</dbReference>
<dbReference type="InterPro" id="IPR006162">
    <property type="entry name" value="Ppantetheine_attach_site"/>
</dbReference>
<dbReference type="InterPro" id="IPR001031">
    <property type="entry name" value="Thioesterase"/>
</dbReference>